<evidence type="ECO:0000313" key="3">
    <source>
        <dbReference type="Proteomes" id="UP001157418"/>
    </source>
</evidence>
<comment type="caution">
    <text evidence="2">The sequence shown here is derived from an EMBL/GenBank/DDBJ whole genome shotgun (WGS) entry which is preliminary data.</text>
</comment>
<keyword evidence="3" id="KW-1185">Reference proteome</keyword>
<protein>
    <submittedName>
        <fullName evidence="2">Uncharacterized protein</fullName>
    </submittedName>
</protein>
<dbReference type="AlphaFoldDB" id="A0AAU9PTA9"/>
<reference evidence="2 3" key="1">
    <citation type="submission" date="2022-01" db="EMBL/GenBank/DDBJ databases">
        <authorList>
            <person name="Xiong W."/>
            <person name="Schranz E."/>
        </authorList>
    </citation>
    <scope>NUCLEOTIDE SEQUENCE [LARGE SCALE GENOMIC DNA]</scope>
</reference>
<evidence type="ECO:0000256" key="1">
    <source>
        <dbReference type="SAM" id="MobiDB-lite"/>
    </source>
</evidence>
<gene>
    <name evidence="2" type="ORF">LVIROSA_LOCUS38707</name>
</gene>
<evidence type="ECO:0000313" key="2">
    <source>
        <dbReference type="EMBL" id="CAH1453466.1"/>
    </source>
</evidence>
<organism evidence="2 3">
    <name type="scientific">Lactuca virosa</name>
    <dbReference type="NCBI Taxonomy" id="75947"/>
    <lineage>
        <taxon>Eukaryota</taxon>
        <taxon>Viridiplantae</taxon>
        <taxon>Streptophyta</taxon>
        <taxon>Embryophyta</taxon>
        <taxon>Tracheophyta</taxon>
        <taxon>Spermatophyta</taxon>
        <taxon>Magnoliopsida</taxon>
        <taxon>eudicotyledons</taxon>
        <taxon>Gunneridae</taxon>
        <taxon>Pentapetalae</taxon>
        <taxon>asterids</taxon>
        <taxon>campanulids</taxon>
        <taxon>Asterales</taxon>
        <taxon>Asteraceae</taxon>
        <taxon>Cichorioideae</taxon>
        <taxon>Cichorieae</taxon>
        <taxon>Lactucinae</taxon>
        <taxon>Lactuca</taxon>
    </lineage>
</organism>
<name>A0AAU9PTA9_9ASTR</name>
<sequence length="96" mass="11178">MRDLKPKSMEVDKETSNDKKNSILPPESDLPSTQEQIYNRPARQRVKTDGKREILISRSLHFFHELCMNLLKEIGNLIGLCLNMLTFWVSVHWGPL</sequence>
<dbReference type="EMBL" id="CAKMRJ010005745">
    <property type="protein sequence ID" value="CAH1453466.1"/>
    <property type="molecule type" value="Genomic_DNA"/>
</dbReference>
<feature type="region of interest" description="Disordered" evidence="1">
    <location>
        <begin position="1"/>
        <end position="43"/>
    </location>
</feature>
<feature type="compositionally biased region" description="Basic and acidic residues" evidence="1">
    <location>
        <begin position="1"/>
        <end position="21"/>
    </location>
</feature>
<accession>A0AAU9PTA9</accession>
<proteinExistence type="predicted"/>
<dbReference type="Proteomes" id="UP001157418">
    <property type="component" value="Unassembled WGS sequence"/>
</dbReference>